<proteinExistence type="predicted"/>
<dbReference type="GO" id="GO:0046872">
    <property type="term" value="F:metal ion binding"/>
    <property type="evidence" value="ECO:0007669"/>
    <property type="project" value="UniProtKB-KW"/>
</dbReference>
<keyword evidence="1" id="KW-0479">Metal-binding</keyword>
<dbReference type="Gene3D" id="1.20.58.480">
    <property type="match status" value="1"/>
</dbReference>
<dbReference type="EC" id="1.13.11.52" evidence="3"/>
<dbReference type="GO" id="GO:0033754">
    <property type="term" value="F:indoleamine 2,3-dioxygenase activity"/>
    <property type="evidence" value="ECO:0007669"/>
    <property type="project" value="UniProtKB-EC"/>
</dbReference>
<protein>
    <submittedName>
        <fullName evidence="3">Indoleamine 2,3-dioxygenase</fullName>
        <ecNumber evidence="3">1.13.11.52</ecNumber>
    </submittedName>
</protein>
<dbReference type="SUPFAM" id="SSF140959">
    <property type="entry name" value="Indolic compounds 2,3-dioxygenase-like"/>
    <property type="match status" value="1"/>
</dbReference>
<gene>
    <name evidence="3" type="ORF">MGWOODY_XGa3023</name>
</gene>
<evidence type="ECO:0000256" key="1">
    <source>
        <dbReference type="ARBA" id="ARBA00022723"/>
    </source>
</evidence>
<dbReference type="InterPro" id="IPR037217">
    <property type="entry name" value="Trp/Indoleamine_2_3_dOase-like"/>
</dbReference>
<dbReference type="EMBL" id="CZRL01000008">
    <property type="protein sequence ID" value="CUS49984.1"/>
    <property type="molecule type" value="Genomic_DNA"/>
</dbReference>
<organism evidence="3">
    <name type="scientific">hydrothermal vent metagenome</name>
    <dbReference type="NCBI Taxonomy" id="652676"/>
    <lineage>
        <taxon>unclassified sequences</taxon>
        <taxon>metagenomes</taxon>
        <taxon>ecological metagenomes</taxon>
    </lineage>
</organism>
<dbReference type="InterPro" id="IPR000898">
    <property type="entry name" value="Indolamine_dOase"/>
</dbReference>
<dbReference type="GO" id="GO:0020037">
    <property type="term" value="F:heme binding"/>
    <property type="evidence" value="ECO:0007669"/>
    <property type="project" value="InterPro"/>
</dbReference>
<evidence type="ECO:0000313" key="3">
    <source>
        <dbReference type="EMBL" id="CUS49984.1"/>
    </source>
</evidence>
<dbReference type="Pfam" id="PF01231">
    <property type="entry name" value="IDO"/>
    <property type="match status" value="1"/>
</dbReference>
<dbReference type="AlphaFoldDB" id="A0A160TR80"/>
<dbReference type="PANTHER" id="PTHR28657:SF5">
    <property type="entry name" value="INDOLEAMINE 2,3-DIOXYGENASE"/>
    <property type="match status" value="1"/>
</dbReference>
<keyword evidence="3" id="KW-0560">Oxidoreductase</keyword>
<dbReference type="PANTHER" id="PTHR28657">
    <property type="entry name" value="INDOLEAMINE 2,3-DIOXYGENASE"/>
    <property type="match status" value="1"/>
</dbReference>
<keyword evidence="3" id="KW-0223">Dioxygenase</keyword>
<reference evidence="3" key="1">
    <citation type="submission" date="2015-10" db="EMBL/GenBank/DDBJ databases">
        <authorList>
            <person name="Gilbert D.G."/>
        </authorList>
    </citation>
    <scope>NUCLEOTIDE SEQUENCE</scope>
</reference>
<name>A0A160TR80_9ZZZZ</name>
<evidence type="ECO:0000256" key="2">
    <source>
        <dbReference type="ARBA" id="ARBA00023004"/>
    </source>
</evidence>
<sequence length="381" mass="42522">MASCWQVTEKQGFLIAPNPVTDPLPFLSNTERSAVTEIMDVASSLSQLVADGRCREACLALPIPNFSGSDVILDERAAERLHQAYAFLSNGYLWQPGAEPTRQLPRTLAIPFVQLSARVKRPPTLSYTNTQLTNWRRLDPAGEISVENIKAVQMFQSLPDEEWFWVLHIVIEARGAPAVIAGTRLVQAAKINDIDQIEMQLEIIRCGLETIIELAGRMEEGCRPEVYYETLRPYLFAHPDGVVFDGVEAFGGKPQTFLGQTGAQSALIPAICTSLGLRHARSELTTYLEAVRAYMPEPHRQFVAGLEGQVVRDCVSSTVSQNPVRTLYNSCVEKVVEFRRLHLGLAANYIASRMDNPRGTGGTDFMRWLKHMTRETTEQML</sequence>
<keyword evidence="2" id="KW-0408">Iron</keyword>
<dbReference type="GO" id="GO:0019441">
    <property type="term" value="P:L-tryptophan catabolic process to kynurenine"/>
    <property type="evidence" value="ECO:0007669"/>
    <property type="project" value="InterPro"/>
</dbReference>
<accession>A0A160TR80</accession>